<evidence type="ECO:0000256" key="1">
    <source>
        <dbReference type="ARBA" id="ARBA00009725"/>
    </source>
</evidence>
<evidence type="ECO:0000313" key="8">
    <source>
        <dbReference type="EMBL" id="CAF3502562.1"/>
    </source>
</evidence>
<name>A0A814JPN2_9BILA</name>
<organism evidence="6 10">
    <name type="scientific">Adineta steineri</name>
    <dbReference type="NCBI Taxonomy" id="433720"/>
    <lineage>
        <taxon>Eukaryota</taxon>
        <taxon>Metazoa</taxon>
        <taxon>Spiralia</taxon>
        <taxon>Gnathifera</taxon>
        <taxon>Rotifera</taxon>
        <taxon>Eurotatoria</taxon>
        <taxon>Bdelloidea</taxon>
        <taxon>Adinetida</taxon>
        <taxon>Adinetidae</taxon>
        <taxon>Adineta</taxon>
    </lineage>
</organism>
<dbReference type="EMBL" id="CAJNON010000161">
    <property type="protein sequence ID" value="CAF1052394.1"/>
    <property type="molecule type" value="Genomic_DNA"/>
</dbReference>
<comment type="function">
    <text evidence="4">S-adenosyl-L-methionine-dependent methyltransferase.</text>
</comment>
<dbReference type="Proteomes" id="UP000663891">
    <property type="component" value="Unassembled WGS sequence"/>
</dbReference>
<dbReference type="EMBL" id="CAJOAY010000039">
    <property type="protein sequence ID" value="CAF3502562.1"/>
    <property type="molecule type" value="Genomic_DNA"/>
</dbReference>
<keyword evidence="2 4" id="KW-0489">Methyltransferase</keyword>
<dbReference type="PANTHER" id="PTHR22809:SF11">
    <property type="entry name" value="TRNA N(3)-METHYLCYTIDINE METHYLTRANSFERASE METTL2"/>
    <property type="match status" value="1"/>
</dbReference>
<dbReference type="GO" id="GO:0032259">
    <property type="term" value="P:methylation"/>
    <property type="evidence" value="ECO:0007669"/>
    <property type="project" value="UniProtKB-KW"/>
</dbReference>
<dbReference type="InterPro" id="IPR026113">
    <property type="entry name" value="METTL2/6/8-like"/>
</dbReference>
<comment type="similarity">
    <text evidence="1 4">Belongs to the methyltransferase superfamily. METL family.</text>
</comment>
<evidence type="ECO:0000256" key="3">
    <source>
        <dbReference type="ARBA" id="ARBA00022679"/>
    </source>
</evidence>
<dbReference type="InterPro" id="IPR029063">
    <property type="entry name" value="SAM-dependent_MTases_sf"/>
</dbReference>
<dbReference type="Gene3D" id="3.40.50.150">
    <property type="entry name" value="Vaccinia Virus protein VP39"/>
    <property type="match status" value="1"/>
</dbReference>
<dbReference type="Proteomes" id="UP000663860">
    <property type="component" value="Unassembled WGS sequence"/>
</dbReference>
<dbReference type="EMBL" id="CAJOBB010000041">
    <property type="protein sequence ID" value="CAF3527523.1"/>
    <property type="molecule type" value="Genomic_DNA"/>
</dbReference>
<accession>A0A814JPN2</accession>
<comment type="caution">
    <text evidence="6">The sequence shown here is derived from an EMBL/GenBank/DDBJ whole genome shotgun (WGS) entry which is preliminary data.</text>
</comment>
<dbReference type="SUPFAM" id="SSF53335">
    <property type="entry name" value="S-adenosyl-L-methionine-dependent methyltransferases"/>
    <property type="match status" value="1"/>
</dbReference>
<evidence type="ECO:0000313" key="10">
    <source>
        <dbReference type="Proteomes" id="UP000663845"/>
    </source>
</evidence>
<evidence type="ECO:0000313" key="9">
    <source>
        <dbReference type="EMBL" id="CAF3527523.1"/>
    </source>
</evidence>
<dbReference type="EMBL" id="CAJNOG010000175">
    <property type="protein sequence ID" value="CAF1040879.1"/>
    <property type="molecule type" value="Genomic_DNA"/>
</dbReference>
<dbReference type="AlphaFoldDB" id="A0A814JPN2"/>
<dbReference type="GO" id="GO:0052735">
    <property type="term" value="F:tRNA (cytidine-3-)-methyltransferase activity"/>
    <property type="evidence" value="ECO:0007669"/>
    <property type="project" value="TreeGrafter"/>
</dbReference>
<dbReference type="Proteomes" id="UP000663845">
    <property type="component" value="Unassembled WGS sequence"/>
</dbReference>
<dbReference type="EMBL" id="CAJNOE010000170">
    <property type="protein sequence ID" value="CAF1006750.1"/>
    <property type="molecule type" value="Genomic_DNA"/>
</dbReference>
<dbReference type="Proteomes" id="UP000663881">
    <property type="component" value="Unassembled WGS sequence"/>
</dbReference>
<dbReference type="PIRSF" id="PIRSF037755">
    <property type="entry name" value="Mettl2_prd"/>
    <property type="match status" value="1"/>
</dbReference>
<keyword evidence="3 4" id="KW-0808">Transferase</keyword>
<reference evidence="6" key="1">
    <citation type="submission" date="2021-02" db="EMBL/GenBank/DDBJ databases">
        <authorList>
            <person name="Nowell W R."/>
        </authorList>
    </citation>
    <scope>NUCLEOTIDE SEQUENCE</scope>
</reference>
<dbReference type="Pfam" id="PF13489">
    <property type="entry name" value="Methyltransf_23"/>
    <property type="match status" value="1"/>
</dbReference>
<evidence type="ECO:0000256" key="2">
    <source>
        <dbReference type="ARBA" id="ARBA00022603"/>
    </source>
</evidence>
<dbReference type="CDD" id="cd02440">
    <property type="entry name" value="AdoMet_MTases"/>
    <property type="match status" value="1"/>
</dbReference>
<evidence type="ECO:0000313" key="5">
    <source>
        <dbReference type="EMBL" id="CAF1006750.1"/>
    </source>
</evidence>
<dbReference type="Proteomes" id="UP000663868">
    <property type="component" value="Unassembled WGS sequence"/>
</dbReference>
<dbReference type="EC" id="2.1.1.-" evidence="4"/>
<evidence type="ECO:0000256" key="4">
    <source>
        <dbReference type="PIRNR" id="PIRNR037755"/>
    </source>
</evidence>
<sequence length="294" mass="34873">MTEEKRPAFGSRHLSDEKDVFSHNAWDDVEWSEEQSEEANAIIEKQYEQRMSQTKWETLESNLPSAWNHFYDIHENKFFKDRQWLFTEFPELIQSDQNQSMTILEVGCGVGNCIFPIIRTNNLSQNSNMFLYCCDYSSTAIDILKQNSEYNTNYCHAFVYDITSLESLPVKENSLDIIIMIFVLSAIHPSKHDEVIKNLVKYLKPGHGKLLFRDYGLYDMAQLRFKNDKCIEKNLYARSDGTLTYFFQQDQLDQLFTRNGLVKEQNIVDRRLQVNRSRQLKMYRIWLQCKYIRA</sequence>
<evidence type="ECO:0000313" key="6">
    <source>
        <dbReference type="EMBL" id="CAF1040879.1"/>
    </source>
</evidence>
<protein>
    <recommendedName>
        <fullName evidence="4">tRNA N(3)-methylcytidine methyltransferase</fullName>
        <ecNumber evidence="4">2.1.1.-</ecNumber>
    </recommendedName>
</protein>
<gene>
    <name evidence="5" type="ORF">IZO911_LOCUS17949</name>
    <name evidence="6" type="ORF">JYZ213_LOCUS18130</name>
    <name evidence="9" type="ORF">KXQ929_LOCUS1496</name>
    <name evidence="8" type="ORF">OKA104_LOCUS1581</name>
    <name evidence="7" type="ORF">VCS650_LOCUS17480</name>
</gene>
<evidence type="ECO:0000313" key="7">
    <source>
        <dbReference type="EMBL" id="CAF1052394.1"/>
    </source>
</evidence>
<dbReference type="OrthoDB" id="417697at2759"/>
<dbReference type="PANTHER" id="PTHR22809">
    <property type="entry name" value="METHYLTRANSFERASE-RELATED"/>
    <property type="match status" value="1"/>
</dbReference>
<proteinExistence type="inferred from homology"/>